<feature type="compositionally biased region" description="Polar residues" evidence="1">
    <location>
        <begin position="89"/>
        <end position="99"/>
    </location>
</feature>
<gene>
    <name evidence="2" type="ORF">X777_16761</name>
</gene>
<evidence type="ECO:0000256" key="1">
    <source>
        <dbReference type="SAM" id="MobiDB-lite"/>
    </source>
</evidence>
<sequence>MSSKRRTFHVDWDSPSHETGTVKRRPTSLSASFSASANDRFENVEYYELRDCIDGYDLRRLGSIRSGSEPEDSIAMEDVRMKDDESVAIKSNENCSDPLRSSDSRKKSALRRRNDDPEKFRGSERARRARVNEQVSPGGHSTDLEVGKWRKDFPKHSLTRNRESCEKEIKDEADKIVKDVEGIATQDATSGRTATRKNFGLRLSCEPLEWKSTVCRVAKIRRSESLKSKSLIPRPKVAGSCKTRGLVSSSSESSGFGSPLSPLSPQQDPSISQERDVIRTSDSKSSGLGSPGSPVSPLSPESQKYSAFHLIQLQLEKLRNCSCEARQAKVIY</sequence>
<dbReference type="OMA" id="WDSPSHE"/>
<dbReference type="EMBL" id="KK107986">
    <property type="protein sequence ID" value="EZA47004.1"/>
    <property type="molecule type" value="Genomic_DNA"/>
</dbReference>
<keyword evidence="3" id="KW-1185">Reference proteome</keyword>
<feature type="compositionally biased region" description="Basic and acidic residues" evidence="1">
    <location>
        <begin position="273"/>
        <end position="282"/>
    </location>
</feature>
<feature type="region of interest" description="Disordered" evidence="1">
    <location>
        <begin position="228"/>
        <end position="301"/>
    </location>
</feature>
<protein>
    <submittedName>
        <fullName evidence="2">Uncharacterized protein</fullName>
    </submittedName>
</protein>
<reference evidence="2 3" key="1">
    <citation type="journal article" date="2014" name="Curr. Biol.">
        <title>The genome of the clonal raider ant Cerapachys biroi.</title>
        <authorList>
            <person name="Oxley P.R."/>
            <person name="Ji L."/>
            <person name="Fetter-Pruneda I."/>
            <person name="McKenzie S.K."/>
            <person name="Li C."/>
            <person name="Hu H."/>
            <person name="Zhang G."/>
            <person name="Kronauer D.J."/>
        </authorList>
    </citation>
    <scope>NUCLEOTIDE SEQUENCE [LARGE SCALE GENOMIC DNA]</scope>
</reference>
<feature type="region of interest" description="Disordered" evidence="1">
    <location>
        <begin position="89"/>
        <end position="145"/>
    </location>
</feature>
<dbReference type="Proteomes" id="UP000053097">
    <property type="component" value="Unassembled WGS sequence"/>
</dbReference>
<feature type="compositionally biased region" description="Low complexity" evidence="1">
    <location>
        <begin position="245"/>
        <end position="272"/>
    </location>
</feature>
<evidence type="ECO:0000313" key="3">
    <source>
        <dbReference type="Proteomes" id="UP000053097"/>
    </source>
</evidence>
<feature type="compositionally biased region" description="Basic and acidic residues" evidence="1">
    <location>
        <begin position="100"/>
        <end position="126"/>
    </location>
</feature>
<accession>A0A026VVZ7</accession>
<organism evidence="2 3">
    <name type="scientific">Ooceraea biroi</name>
    <name type="common">Clonal raider ant</name>
    <name type="synonym">Cerapachys biroi</name>
    <dbReference type="NCBI Taxonomy" id="2015173"/>
    <lineage>
        <taxon>Eukaryota</taxon>
        <taxon>Metazoa</taxon>
        <taxon>Ecdysozoa</taxon>
        <taxon>Arthropoda</taxon>
        <taxon>Hexapoda</taxon>
        <taxon>Insecta</taxon>
        <taxon>Pterygota</taxon>
        <taxon>Neoptera</taxon>
        <taxon>Endopterygota</taxon>
        <taxon>Hymenoptera</taxon>
        <taxon>Apocrita</taxon>
        <taxon>Aculeata</taxon>
        <taxon>Formicoidea</taxon>
        <taxon>Formicidae</taxon>
        <taxon>Dorylinae</taxon>
        <taxon>Ooceraea</taxon>
    </lineage>
</organism>
<feature type="compositionally biased region" description="Low complexity" evidence="1">
    <location>
        <begin position="283"/>
        <end position="301"/>
    </location>
</feature>
<proteinExistence type="predicted"/>
<feature type="region of interest" description="Disordered" evidence="1">
    <location>
        <begin position="1"/>
        <end position="35"/>
    </location>
</feature>
<dbReference type="AlphaFoldDB" id="A0A026VVZ7"/>
<evidence type="ECO:0000313" key="2">
    <source>
        <dbReference type="EMBL" id="EZA47004.1"/>
    </source>
</evidence>
<name>A0A026VVZ7_OOCBI</name>